<dbReference type="Proteomes" id="UP000254771">
    <property type="component" value="Unassembled WGS sequence"/>
</dbReference>
<dbReference type="PROSITE" id="PS50977">
    <property type="entry name" value="HTH_TETR_2"/>
    <property type="match status" value="1"/>
</dbReference>
<dbReference type="Gene3D" id="1.10.10.60">
    <property type="entry name" value="Homeodomain-like"/>
    <property type="match status" value="1"/>
</dbReference>
<evidence type="ECO:0000313" key="6">
    <source>
        <dbReference type="EMBL" id="RDH84195.1"/>
    </source>
</evidence>
<dbReference type="GO" id="GO:0003677">
    <property type="term" value="F:DNA binding"/>
    <property type="evidence" value="ECO:0007669"/>
    <property type="project" value="UniProtKB-UniRule"/>
</dbReference>
<dbReference type="Pfam" id="PF00440">
    <property type="entry name" value="TetR_N"/>
    <property type="match status" value="1"/>
</dbReference>
<keyword evidence="3" id="KW-0804">Transcription</keyword>
<evidence type="ECO:0000256" key="2">
    <source>
        <dbReference type="ARBA" id="ARBA00023125"/>
    </source>
</evidence>
<dbReference type="Gene3D" id="1.10.357.10">
    <property type="entry name" value="Tetracycline Repressor, domain 2"/>
    <property type="match status" value="1"/>
</dbReference>
<evidence type="ECO:0000256" key="1">
    <source>
        <dbReference type="ARBA" id="ARBA00023015"/>
    </source>
</evidence>
<dbReference type="PANTHER" id="PTHR47506:SF10">
    <property type="entry name" value="TRANSCRIPTIONAL REGULATORY PROTEIN"/>
    <property type="match status" value="1"/>
</dbReference>
<feature type="DNA-binding region" description="H-T-H motif" evidence="4">
    <location>
        <begin position="29"/>
        <end position="48"/>
    </location>
</feature>
<dbReference type="Pfam" id="PF16925">
    <property type="entry name" value="TetR_C_13"/>
    <property type="match status" value="1"/>
</dbReference>
<organism evidence="6 7">
    <name type="scientific">endosymbiont of Escarpia spicata</name>
    <dbReference type="NCBI Taxonomy" id="2200908"/>
    <lineage>
        <taxon>Bacteria</taxon>
        <taxon>Pseudomonadati</taxon>
        <taxon>Pseudomonadota</taxon>
        <taxon>Gammaproteobacteria</taxon>
        <taxon>sulfur-oxidizing symbionts</taxon>
    </lineage>
</organism>
<dbReference type="PROSITE" id="PS01081">
    <property type="entry name" value="HTH_TETR_1"/>
    <property type="match status" value="1"/>
</dbReference>
<gene>
    <name evidence="6" type="ORF">DIZ78_13240</name>
</gene>
<evidence type="ECO:0000256" key="4">
    <source>
        <dbReference type="PROSITE-ProRule" id="PRU00335"/>
    </source>
</evidence>
<protein>
    <submittedName>
        <fullName evidence="6">TetR family transcriptional regulator</fullName>
    </submittedName>
</protein>
<comment type="caution">
    <text evidence="6">The sequence shown here is derived from an EMBL/GenBank/DDBJ whole genome shotgun (WGS) entry which is preliminary data.</text>
</comment>
<dbReference type="InterPro" id="IPR036271">
    <property type="entry name" value="Tet_transcr_reg_TetR-rel_C_sf"/>
</dbReference>
<dbReference type="EMBL" id="QFXE01000017">
    <property type="protein sequence ID" value="RDH84195.1"/>
    <property type="molecule type" value="Genomic_DNA"/>
</dbReference>
<dbReference type="InterPro" id="IPR009057">
    <property type="entry name" value="Homeodomain-like_sf"/>
</dbReference>
<dbReference type="AlphaFoldDB" id="A0A370DGY4"/>
<reference evidence="6 7" key="1">
    <citation type="journal article" date="2018" name="ISME J.">
        <title>Endosymbiont genomes yield clues of tubeworm success.</title>
        <authorList>
            <person name="Li Y."/>
            <person name="Liles M.R."/>
            <person name="Halanych K.M."/>
        </authorList>
    </citation>
    <scope>NUCLEOTIDE SEQUENCE [LARGE SCALE GENOMIC DNA]</scope>
    <source>
        <strain evidence="6">A1462</strain>
    </source>
</reference>
<evidence type="ECO:0000259" key="5">
    <source>
        <dbReference type="PROSITE" id="PS50977"/>
    </source>
</evidence>
<evidence type="ECO:0000256" key="3">
    <source>
        <dbReference type="ARBA" id="ARBA00023163"/>
    </source>
</evidence>
<proteinExistence type="predicted"/>
<sequence>MARPIEFDRDKALQDAMLLFWRRGYHKTSVRDLTEATRLQPGSLYGAFDNKRSLFLHSLDYYAGELKRFVDAELNSDEPPLVRIRLFFEHLLEETAADPEGKGCLLVNTLLEVPAEDEEINQRVIAALEYVENRFCKVLTEALERGELTSGKEPSTLARLLMTGIFGLRVYNKMHPQREEMDDIVDSLLSVVNA</sequence>
<name>A0A370DGY4_9GAMM</name>
<dbReference type="InterPro" id="IPR023772">
    <property type="entry name" value="DNA-bd_HTH_TetR-type_CS"/>
</dbReference>
<dbReference type="InterPro" id="IPR001647">
    <property type="entry name" value="HTH_TetR"/>
</dbReference>
<dbReference type="SUPFAM" id="SSF48498">
    <property type="entry name" value="Tetracyclin repressor-like, C-terminal domain"/>
    <property type="match status" value="1"/>
</dbReference>
<dbReference type="PANTHER" id="PTHR47506">
    <property type="entry name" value="TRANSCRIPTIONAL REGULATORY PROTEIN"/>
    <property type="match status" value="1"/>
</dbReference>
<keyword evidence="2 4" id="KW-0238">DNA-binding</keyword>
<evidence type="ECO:0000313" key="7">
    <source>
        <dbReference type="Proteomes" id="UP000254771"/>
    </source>
</evidence>
<accession>A0A370DGY4</accession>
<dbReference type="SUPFAM" id="SSF46689">
    <property type="entry name" value="Homeodomain-like"/>
    <property type="match status" value="1"/>
</dbReference>
<dbReference type="InterPro" id="IPR011075">
    <property type="entry name" value="TetR_C"/>
</dbReference>
<keyword evidence="7" id="KW-1185">Reference proteome</keyword>
<feature type="domain" description="HTH tetR-type" evidence="5">
    <location>
        <begin position="6"/>
        <end position="66"/>
    </location>
</feature>
<keyword evidence="1" id="KW-0805">Transcription regulation</keyword>